<dbReference type="WBParaSite" id="nRc.2.0.1.t26128-RA">
    <property type="protein sequence ID" value="nRc.2.0.1.t26128-RA"/>
    <property type="gene ID" value="nRc.2.0.1.g26128"/>
</dbReference>
<proteinExistence type="predicted"/>
<sequence length="115" mass="12611">NGSSSCLLLSPQRTDLPRKGIIRPKGSLESEKCRVVQAPEGADFSMKRRKVKLSLPGFKSSIQQQLQAGPTANNLGSGGTLVRQNRPPPLTLSEYYQQEQVRSHAVDTVNYGKCE</sequence>
<dbReference type="Proteomes" id="UP000887565">
    <property type="component" value="Unplaced"/>
</dbReference>
<accession>A0A915JJ36</accession>
<reference evidence="3" key="1">
    <citation type="submission" date="2022-11" db="UniProtKB">
        <authorList>
            <consortium name="WormBaseParasite"/>
        </authorList>
    </citation>
    <scope>IDENTIFICATION</scope>
</reference>
<dbReference type="AlphaFoldDB" id="A0A915JJ36"/>
<evidence type="ECO:0000313" key="3">
    <source>
        <dbReference type="WBParaSite" id="nRc.2.0.1.t26128-RA"/>
    </source>
</evidence>
<protein>
    <submittedName>
        <fullName evidence="3">Kinesin family member 24</fullName>
    </submittedName>
</protein>
<organism evidence="2 3">
    <name type="scientific">Romanomermis culicivorax</name>
    <name type="common">Nematode worm</name>
    <dbReference type="NCBI Taxonomy" id="13658"/>
    <lineage>
        <taxon>Eukaryota</taxon>
        <taxon>Metazoa</taxon>
        <taxon>Ecdysozoa</taxon>
        <taxon>Nematoda</taxon>
        <taxon>Enoplea</taxon>
        <taxon>Dorylaimia</taxon>
        <taxon>Mermithida</taxon>
        <taxon>Mermithoidea</taxon>
        <taxon>Mermithidae</taxon>
        <taxon>Romanomermis</taxon>
    </lineage>
</organism>
<feature type="region of interest" description="Disordered" evidence="1">
    <location>
        <begin position="64"/>
        <end position="90"/>
    </location>
</feature>
<feature type="compositionally biased region" description="Polar residues" evidence="1">
    <location>
        <begin position="64"/>
        <end position="75"/>
    </location>
</feature>
<name>A0A915JJ36_ROMCU</name>
<evidence type="ECO:0000313" key="2">
    <source>
        <dbReference type="Proteomes" id="UP000887565"/>
    </source>
</evidence>
<evidence type="ECO:0000256" key="1">
    <source>
        <dbReference type="SAM" id="MobiDB-lite"/>
    </source>
</evidence>
<keyword evidence="2" id="KW-1185">Reference proteome</keyword>